<protein>
    <submittedName>
        <fullName evidence="1">Uncharacterized protein</fullName>
    </submittedName>
</protein>
<organism evidence="1">
    <name type="scientific">Lepeophtheirus salmonis</name>
    <name type="common">Salmon louse</name>
    <name type="synonym">Caligus salmonis</name>
    <dbReference type="NCBI Taxonomy" id="72036"/>
    <lineage>
        <taxon>Eukaryota</taxon>
        <taxon>Metazoa</taxon>
        <taxon>Ecdysozoa</taxon>
        <taxon>Arthropoda</taxon>
        <taxon>Crustacea</taxon>
        <taxon>Multicrustacea</taxon>
        <taxon>Hexanauplia</taxon>
        <taxon>Copepoda</taxon>
        <taxon>Siphonostomatoida</taxon>
        <taxon>Caligidae</taxon>
        <taxon>Lepeophtheirus</taxon>
    </lineage>
</organism>
<sequence>MGCSYSSFVSDLTSISSILLHIFGDHGGDFPMFFLPLVLLTLNKKLSYALIYIFFRPFLHFSWSLEILFPLLSHSRRQERGFIKKK</sequence>
<proteinExistence type="predicted"/>
<evidence type="ECO:0000313" key="1">
    <source>
        <dbReference type="EMBL" id="CDW17633.1"/>
    </source>
</evidence>
<dbReference type="EMBL" id="HACA01000272">
    <property type="protein sequence ID" value="CDW17633.1"/>
    <property type="molecule type" value="Transcribed_RNA"/>
</dbReference>
<name>A0A0K2SV90_LEPSM</name>
<dbReference type="AlphaFoldDB" id="A0A0K2SV90"/>
<accession>A0A0K2SV90</accession>
<reference evidence="1" key="1">
    <citation type="submission" date="2014-05" db="EMBL/GenBank/DDBJ databases">
        <authorList>
            <person name="Chronopoulou M."/>
        </authorList>
    </citation>
    <scope>NUCLEOTIDE SEQUENCE</scope>
    <source>
        <tissue evidence="1">Whole organism</tissue>
    </source>
</reference>